<dbReference type="Gene3D" id="3.30.50.10">
    <property type="entry name" value="Erythroid Transcription Factor GATA-1, subunit A"/>
    <property type="match status" value="1"/>
</dbReference>
<feature type="domain" description="NR LBD" evidence="11">
    <location>
        <begin position="184"/>
        <end position="452"/>
    </location>
</feature>
<dbReference type="EMBL" id="CAJFDI010000004">
    <property type="protein sequence ID" value="CAD5227489.1"/>
    <property type="molecule type" value="Genomic_DNA"/>
</dbReference>
<evidence type="ECO:0000256" key="4">
    <source>
        <dbReference type="ARBA" id="ARBA00023015"/>
    </source>
</evidence>
<evidence type="ECO:0000256" key="8">
    <source>
        <dbReference type="ARBA" id="ARBA00023242"/>
    </source>
</evidence>
<dbReference type="PANTHER" id="PTHR47630">
    <property type="entry name" value="NUCLEAR HORMONE RECEPTOR FAMILY-RELATED-RELATED"/>
    <property type="match status" value="1"/>
</dbReference>
<dbReference type="PROSITE" id="PS00031">
    <property type="entry name" value="NUCLEAR_REC_DBD_1"/>
    <property type="match status" value="1"/>
</dbReference>
<dbReference type="Proteomes" id="UP000095284">
    <property type="component" value="Unplaced"/>
</dbReference>
<organism evidence="13 15">
    <name type="scientific">Bursaphelenchus xylophilus</name>
    <name type="common">Pinewood nematode worm</name>
    <name type="synonym">Aphelenchoides xylophilus</name>
    <dbReference type="NCBI Taxonomy" id="6326"/>
    <lineage>
        <taxon>Eukaryota</taxon>
        <taxon>Metazoa</taxon>
        <taxon>Ecdysozoa</taxon>
        <taxon>Nematoda</taxon>
        <taxon>Chromadorea</taxon>
        <taxon>Rhabditida</taxon>
        <taxon>Tylenchina</taxon>
        <taxon>Tylenchomorpha</taxon>
        <taxon>Aphelenchoidea</taxon>
        <taxon>Aphelenchoididae</taxon>
        <taxon>Bursaphelenchus</taxon>
    </lineage>
</organism>
<dbReference type="InterPro" id="IPR013088">
    <property type="entry name" value="Znf_NHR/GATA"/>
</dbReference>
<dbReference type="Proteomes" id="UP000582659">
    <property type="component" value="Unassembled WGS sequence"/>
</dbReference>
<dbReference type="SMART" id="SM00430">
    <property type="entry name" value="HOLI"/>
    <property type="match status" value="1"/>
</dbReference>
<dbReference type="SUPFAM" id="SSF48508">
    <property type="entry name" value="Nuclear receptor ligand-binding domain"/>
    <property type="match status" value="1"/>
</dbReference>
<keyword evidence="6 9" id="KW-0804">Transcription</keyword>
<dbReference type="GO" id="GO:0008270">
    <property type="term" value="F:zinc ion binding"/>
    <property type="evidence" value="ECO:0007669"/>
    <property type="project" value="UniProtKB-KW"/>
</dbReference>
<evidence type="ECO:0000256" key="2">
    <source>
        <dbReference type="ARBA" id="ARBA00022771"/>
    </source>
</evidence>
<keyword evidence="7 9" id="KW-0675">Receptor</keyword>
<dbReference type="OrthoDB" id="5804878at2759"/>
<dbReference type="GO" id="GO:0043565">
    <property type="term" value="F:sequence-specific DNA binding"/>
    <property type="evidence" value="ECO:0007669"/>
    <property type="project" value="InterPro"/>
</dbReference>
<dbReference type="InterPro" id="IPR052499">
    <property type="entry name" value="C.elegans_NHRs"/>
</dbReference>
<dbReference type="Proteomes" id="UP000659654">
    <property type="component" value="Unassembled WGS sequence"/>
</dbReference>
<reference evidence="15" key="1">
    <citation type="submission" date="2016-11" db="UniProtKB">
        <authorList>
            <consortium name="WormBaseParasite"/>
        </authorList>
    </citation>
    <scope>IDENTIFICATION</scope>
</reference>
<dbReference type="AlphaFoldDB" id="A0A1I7S577"/>
<dbReference type="PROSITE" id="PS51030">
    <property type="entry name" value="NUCLEAR_REC_DBD_2"/>
    <property type="match status" value="1"/>
</dbReference>
<dbReference type="WBParaSite" id="BXY_0816200.1">
    <property type="protein sequence ID" value="BXY_0816200.1"/>
    <property type="gene ID" value="BXY_0816200"/>
</dbReference>
<evidence type="ECO:0000313" key="15">
    <source>
        <dbReference type="WBParaSite" id="BXY_0816200.1"/>
    </source>
</evidence>
<dbReference type="SMART" id="SM00399">
    <property type="entry name" value="ZnF_C4"/>
    <property type="match status" value="1"/>
</dbReference>
<keyword evidence="3 9" id="KW-0862">Zinc</keyword>
<keyword evidence="1 9" id="KW-0479">Metal-binding</keyword>
<proteinExistence type="inferred from homology"/>
<protein>
    <submittedName>
        <fullName evidence="12">(pine wood nematode) hypothetical protein</fullName>
    </submittedName>
</protein>
<dbReference type="InterPro" id="IPR000536">
    <property type="entry name" value="Nucl_hrmn_rcpt_lig-bd"/>
</dbReference>
<dbReference type="PROSITE" id="PS51843">
    <property type="entry name" value="NR_LBD"/>
    <property type="match status" value="1"/>
</dbReference>
<dbReference type="SUPFAM" id="SSF57716">
    <property type="entry name" value="Glucocorticoid receptor-like (DNA-binding domain)"/>
    <property type="match status" value="1"/>
</dbReference>
<comment type="subcellular location">
    <subcellularLocation>
        <location evidence="9">Nucleus</location>
    </subcellularLocation>
</comment>
<feature type="domain" description="Nuclear receptor" evidence="10">
    <location>
        <begin position="5"/>
        <end position="80"/>
    </location>
</feature>
<dbReference type="eggNOG" id="KOG3575">
    <property type="taxonomic scope" value="Eukaryota"/>
</dbReference>
<keyword evidence="2 9" id="KW-0863">Zinc-finger</keyword>
<evidence type="ECO:0000256" key="5">
    <source>
        <dbReference type="ARBA" id="ARBA00023125"/>
    </source>
</evidence>
<keyword evidence="5 9" id="KW-0238">DNA-binding</keyword>
<dbReference type="InterPro" id="IPR035500">
    <property type="entry name" value="NHR-like_dom_sf"/>
</dbReference>
<keyword evidence="4 9" id="KW-0805">Transcription regulation</keyword>
<dbReference type="Pfam" id="PF00104">
    <property type="entry name" value="Hormone_recep"/>
    <property type="match status" value="1"/>
</dbReference>
<dbReference type="PANTHER" id="PTHR47630:SF6">
    <property type="entry name" value="NUCLEAR HORMONE RECEPTOR FAMILY"/>
    <property type="match status" value="1"/>
</dbReference>
<gene>
    <name evidence="12" type="ORF">BXYJ_LOCUS9975</name>
</gene>
<accession>A0A1I7S577</accession>
<keyword evidence="8 9" id="KW-0539">Nucleus</keyword>
<evidence type="ECO:0000256" key="6">
    <source>
        <dbReference type="ARBA" id="ARBA00023163"/>
    </source>
</evidence>
<dbReference type="Pfam" id="PF00105">
    <property type="entry name" value="zf-C4"/>
    <property type="match status" value="1"/>
</dbReference>
<dbReference type="EMBL" id="CAJFCV020000004">
    <property type="protein sequence ID" value="CAG9117786.1"/>
    <property type="molecule type" value="Genomic_DNA"/>
</dbReference>
<evidence type="ECO:0000313" key="13">
    <source>
        <dbReference type="Proteomes" id="UP000095284"/>
    </source>
</evidence>
<evidence type="ECO:0000256" key="1">
    <source>
        <dbReference type="ARBA" id="ARBA00022723"/>
    </source>
</evidence>
<dbReference type="GO" id="GO:0003700">
    <property type="term" value="F:DNA-binding transcription factor activity"/>
    <property type="evidence" value="ECO:0007669"/>
    <property type="project" value="InterPro"/>
</dbReference>
<reference evidence="12" key="2">
    <citation type="submission" date="2020-09" db="EMBL/GenBank/DDBJ databases">
        <authorList>
            <person name="Kikuchi T."/>
        </authorList>
    </citation>
    <scope>NUCLEOTIDE SEQUENCE</scope>
    <source>
        <strain evidence="12">Ka4C1</strain>
    </source>
</reference>
<keyword evidence="14" id="KW-1185">Reference proteome</keyword>
<evidence type="ECO:0000259" key="11">
    <source>
        <dbReference type="PROSITE" id="PS51843"/>
    </source>
</evidence>
<evidence type="ECO:0000256" key="3">
    <source>
        <dbReference type="ARBA" id="ARBA00022833"/>
    </source>
</evidence>
<evidence type="ECO:0000256" key="9">
    <source>
        <dbReference type="RuleBase" id="RU004334"/>
    </source>
</evidence>
<dbReference type="PRINTS" id="PR00047">
    <property type="entry name" value="STROIDFINGER"/>
</dbReference>
<dbReference type="InterPro" id="IPR001628">
    <property type="entry name" value="Znf_hrmn_rcpt"/>
</dbReference>
<sequence length="457" mass="52451">MSKERRQCVVCEDFGASKHYGRNCCSGCKGFFRRSIRFRRQYVCAFESRCNIKNDARNSCRACRLRICLEKGLQPVLVHSDRAGDADAVRFQRGPQKKTLSVPEDRLPLVATKSEEDDDQPDLQALDVFRSKSSTEIAIREKAQFDCNILLASTYHLCQPSHLPLGVKKMIPLFDHKAPPSVLKYLFMVDHFIDAYCESTAPLLSQEVSHNLELNIEEAFLTAGGKLVERTLLLYEPHYFCKAEHFGKIWCRTALHYIDWVSHLPELHELSVDDRLRMIVGRCVPLLYHMIAYRARGLGKRCVPLSSGAYVPLEAEDLAKYDDQYISPAYQEIGTLIWEHFLDLAAELKATDSELQLLRVIAFFTMVPGLSKEGGRTVRRTQSFYCHILQDVIRLHNPEMTEREVTKRISALLCLVPNLEITSQIEDNHFTVMTMFDVGSLKSNLMTEFYVQRKMRA</sequence>
<evidence type="ECO:0000256" key="7">
    <source>
        <dbReference type="ARBA" id="ARBA00023170"/>
    </source>
</evidence>
<comment type="similarity">
    <text evidence="9">Belongs to the nuclear hormone receptor family.</text>
</comment>
<dbReference type="GO" id="GO:0005634">
    <property type="term" value="C:nucleus"/>
    <property type="evidence" value="ECO:0007669"/>
    <property type="project" value="UniProtKB-SubCell"/>
</dbReference>
<name>A0A1I7S577_BURXY</name>
<dbReference type="Gene3D" id="1.10.565.10">
    <property type="entry name" value="Retinoid X Receptor"/>
    <property type="match status" value="1"/>
</dbReference>
<evidence type="ECO:0000313" key="12">
    <source>
        <dbReference type="EMBL" id="CAD5227489.1"/>
    </source>
</evidence>
<evidence type="ECO:0000259" key="10">
    <source>
        <dbReference type="PROSITE" id="PS51030"/>
    </source>
</evidence>
<evidence type="ECO:0000313" key="14">
    <source>
        <dbReference type="Proteomes" id="UP000659654"/>
    </source>
</evidence>